<feature type="compositionally biased region" description="Polar residues" evidence="1">
    <location>
        <begin position="34"/>
        <end position="49"/>
    </location>
</feature>
<dbReference type="PANTHER" id="PTHR37173:SF1">
    <property type="entry name" value="PROLINE-RICH FAMILY PROTEIN"/>
    <property type="match status" value="1"/>
</dbReference>
<evidence type="ECO:0000313" key="2">
    <source>
        <dbReference type="EMBL" id="KAJ7949096.1"/>
    </source>
</evidence>
<feature type="region of interest" description="Disordered" evidence="1">
    <location>
        <begin position="269"/>
        <end position="289"/>
    </location>
</feature>
<feature type="compositionally biased region" description="Basic and acidic residues" evidence="1">
    <location>
        <begin position="195"/>
        <end position="208"/>
    </location>
</feature>
<feature type="region of interest" description="Disordered" evidence="1">
    <location>
        <begin position="1"/>
        <end position="50"/>
    </location>
</feature>
<sequence length="341" mass="37293">MPVDSNPTTTPTTSPAVITAATTATTRPLTNAASSRSISPLPQPQTHHLQNAHHYPSQTLYTAQPLPFRNPSPHSNPQLTKPHDPSQGVLYPVASSGRGFIPKGVRSTPTEQMVTVANPGGYPPRSVVAFPHGVRPIGSLHMDSLNHPLHMTRPPNLQYPHLGSPGVTGSVHSKGAPVSASPKAFPPPLVSDSNGYKDIKDTRERSRDDSLAMVRDRKVRITDGASLYALCRSWLRNGLSEESQPQYENGITVLPKPLPASVVGMLSISKKEDEDEEEEDEESVEDLSPEDLLKMHIRRAKNVRALLRQDRLHRIARYRSRLGLLLPPPVEQLRNDTAAGN</sequence>
<keyword evidence="3" id="KW-1185">Reference proteome</keyword>
<gene>
    <name evidence="2" type="ORF">O6P43_029478</name>
</gene>
<name>A0AAD7L1I5_QUISA</name>
<evidence type="ECO:0000256" key="1">
    <source>
        <dbReference type="SAM" id="MobiDB-lite"/>
    </source>
</evidence>
<evidence type="ECO:0000313" key="3">
    <source>
        <dbReference type="Proteomes" id="UP001163823"/>
    </source>
</evidence>
<feature type="compositionally biased region" description="Low complexity" evidence="1">
    <location>
        <begin position="7"/>
        <end position="33"/>
    </location>
</feature>
<accession>A0AAD7L1I5</accession>
<dbReference type="Proteomes" id="UP001163823">
    <property type="component" value="Chromosome 12"/>
</dbReference>
<dbReference type="InterPro" id="IPR028226">
    <property type="entry name" value="LIN37"/>
</dbReference>
<feature type="region of interest" description="Disordered" evidence="1">
    <location>
        <begin position="63"/>
        <end position="90"/>
    </location>
</feature>
<dbReference type="AlphaFoldDB" id="A0AAD7L1I5"/>
<protein>
    <submittedName>
        <fullName evidence="2">Proline-rich family protein</fullName>
    </submittedName>
</protein>
<feature type="compositionally biased region" description="Acidic residues" evidence="1">
    <location>
        <begin position="273"/>
        <end position="289"/>
    </location>
</feature>
<dbReference type="KEGG" id="qsa:O6P43_029478"/>
<dbReference type="GO" id="GO:0017053">
    <property type="term" value="C:transcription repressor complex"/>
    <property type="evidence" value="ECO:0007669"/>
    <property type="project" value="InterPro"/>
</dbReference>
<comment type="caution">
    <text evidence="2">The sequence shown here is derived from an EMBL/GenBank/DDBJ whole genome shotgun (WGS) entry which is preliminary data.</text>
</comment>
<organism evidence="2 3">
    <name type="scientific">Quillaja saponaria</name>
    <name type="common">Soap bark tree</name>
    <dbReference type="NCBI Taxonomy" id="32244"/>
    <lineage>
        <taxon>Eukaryota</taxon>
        <taxon>Viridiplantae</taxon>
        <taxon>Streptophyta</taxon>
        <taxon>Embryophyta</taxon>
        <taxon>Tracheophyta</taxon>
        <taxon>Spermatophyta</taxon>
        <taxon>Magnoliopsida</taxon>
        <taxon>eudicotyledons</taxon>
        <taxon>Gunneridae</taxon>
        <taxon>Pentapetalae</taxon>
        <taxon>rosids</taxon>
        <taxon>fabids</taxon>
        <taxon>Fabales</taxon>
        <taxon>Quillajaceae</taxon>
        <taxon>Quillaja</taxon>
    </lineage>
</organism>
<dbReference type="EMBL" id="JARAOO010000012">
    <property type="protein sequence ID" value="KAJ7949096.1"/>
    <property type="molecule type" value="Genomic_DNA"/>
</dbReference>
<feature type="region of interest" description="Disordered" evidence="1">
    <location>
        <begin position="164"/>
        <end position="208"/>
    </location>
</feature>
<reference evidence="2" key="1">
    <citation type="journal article" date="2023" name="Science">
        <title>Elucidation of the pathway for biosynthesis of saponin adjuvants from the soapbark tree.</title>
        <authorList>
            <person name="Reed J."/>
            <person name="Orme A."/>
            <person name="El-Demerdash A."/>
            <person name="Owen C."/>
            <person name="Martin L.B.B."/>
            <person name="Misra R.C."/>
            <person name="Kikuchi S."/>
            <person name="Rejzek M."/>
            <person name="Martin A.C."/>
            <person name="Harkess A."/>
            <person name="Leebens-Mack J."/>
            <person name="Louveau T."/>
            <person name="Stephenson M.J."/>
            <person name="Osbourn A."/>
        </authorList>
    </citation>
    <scope>NUCLEOTIDE SEQUENCE</scope>
    <source>
        <strain evidence="2">S10</strain>
    </source>
</reference>
<dbReference type="Pfam" id="PF15306">
    <property type="entry name" value="LIN37"/>
    <property type="match status" value="1"/>
</dbReference>
<dbReference type="PANTHER" id="PTHR37173">
    <property type="entry name" value="HYDROXYPROLINE-RICH GLYCOPROTEIN FAMILY PROTEIN"/>
    <property type="match status" value="1"/>
</dbReference>
<proteinExistence type="predicted"/>